<sequence>MESAIYTGWVQHRRFTPHQNQFRYKVFMVYVDLAEVDNLCSLSPWWSKKPWAPARFCRADFFGDPALPLDEAVRRRIEEATGECPKGPVRLLANWRYFGYNMNPISVYYFFNEEGRDVCWLLLDVHNTPWKERHSYVLDCRSNARVQKATFAKSFHVSPFMPMSQRYHWRSTIPGDRLTACLQSFNNHTVGGEGPLFDAILSLRRHEISGALLNRILIRYPFMTLKVIVTIYWQALKLWVKRTPVFSHPNEKHGTHGGE</sequence>
<dbReference type="EMBL" id="JBGMEK010000006">
    <property type="protein sequence ID" value="MFA0810216.1"/>
    <property type="molecule type" value="Genomic_DNA"/>
</dbReference>
<organism evidence="1 2">
    <name type="scientific">Microbulbifer epialgicus</name>
    <dbReference type="NCBI Taxonomy" id="393907"/>
    <lineage>
        <taxon>Bacteria</taxon>
        <taxon>Pseudomonadati</taxon>
        <taxon>Pseudomonadota</taxon>
        <taxon>Gammaproteobacteria</taxon>
        <taxon>Cellvibrionales</taxon>
        <taxon>Microbulbiferaceae</taxon>
        <taxon>Microbulbifer</taxon>
    </lineage>
</organism>
<name>A0ABV4NW76_9GAMM</name>
<reference evidence="1 2" key="1">
    <citation type="submission" date="2024-08" db="EMBL/GenBank/DDBJ databases">
        <authorList>
            <person name="Ishaq N."/>
        </authorList>
    </citation>
    <scope>NUCLEOTIDE SEQUENCE [LARGE SCALE GENOMIC DNA]</scope>
    <source>
        <strain evidence="1 2">DSM 18651</strain>
    </source>
</reference>
<gene>
    <name evidence="1" type="ORF">ACCI49_04725</name>
</gene>
<dbReference type="PANTHER" id="PTHR33973">
    <property type="entry name" value="OS07G0153300 PROTEIN"/>
    <property type="match status" value="1"/>
</dbReference>
<dbReference type="InterPro" id="IPR010775">
    <property type="entry name" value="DUF1365"/>
</dbReference>
<accession>A0ABV4NW76</accession>
<dbReference type="RefSeq" id="WP_371837824.1">
    <property type="nucleotide sequence ID" value="NZ_JBGMEK010000006.1"/>
</dbReference>
<keyword evidence="2" id="KW-1185">Reference proteome</keyword>
<evidence type="ECO:0000313" key="1">
    <source>
        <dbReference type="EMBL" id="MFA0810216.1"/>
    </source>
</evidence>
<protein>
    <submittedName>
        <fullName evidence="1">DUF1365 domain-containing protein</fullName>
    </submittedName>
</protein>
<proteinExistence type="predicted"/>
<evidence type="ECO:0000313" key="2">
    <source>
        <dbReference type="Proteomes" id="UP001569428"/>
    </source>
</evidence>
<dbReference type="PANTHER" id="PTHR33973:SF4">
    <property type="entry name" value="OS07G0153300 PROTEIN"/>
    <property type="match status" value="1"/>
</dbReference>
<comment type="caution">
    <text evidence="1">The sequence shown here is derived from an EMBL/GenBank/DDBJ whole genome shotgun (WGS) entry which is preliminary data.</text>
</comment>
<dbReference type="Proteomes" id="UP001569428">
    <property type="component" value="Unassembled WGS sequence"/>
</dbReference>
<dbReference type="Pfam" id="PF07103">
    <property type="entry name" value="DUF1365"/>
    <property type="match status" value="1"/>
</dbReference>